<protein>
    <recommendedName>
        <fullName evidence="1">ESAT-6-like protein</fullName>
    </recommendedName>
</protein>
<dbReference type="SUPFAM" id="SSF140453">
    <property type="entry name" value="EsxAB dimer-like"/>
    <property type="match status" value="1"/>
</dbReference>
<gene>
    <name evidence="2" type="ORF">GCM10017581_006050</name>
</gene>
<keyword evidence="3" id="KW-1185">Reference proteome</keyword>
<proteinExistence type="inferred from homology"/>
<reference evidence="2" key="1">
    <citation type="journal article" date="2014" name="Int. J. Syst. Evol. Microbiol.">
        <title>Complete genome sequence of Corynebacterium casei LMG S-19264T (=DSM 44701T), isolated from a smear-ripened cheese.</title>
        <authorList>
            <consortium name="US DOE Joint Genome Institute (JGI-PGF)"/>
            <person name="Walter F."/>
            <person name="Albersmeier A."/>
            <person name="Kalinowski J."/>
            <person name="Ruckert C."/>
        </authorList>
    </citation>
    <scope>NUCLEOTIDE SEQUENCE</scope>
    <source>
        <strain evidence="2">VKM Ac-1321</strain>
    </source>
</reference>
<sequence length="99" mass="11013">MDDTLVVDFGALEHAGQSIQAALNTLHARLDEVSDLGKRLTANWHGDAKDAYTLRQANWERAGADLAQMLRDVKAGVEESMQRYQETEARNTRLFPGQG</sequence>
<dbReference type="Pfam" id="PF06013">
    <property type="entry name" value="WXG100"/>
    <property type="match status" value="1"/>
</dbReference>
<evidence type="ECO:0000313" key="2">
    <source>
        <dbReference type="EMBL" id="GLK98864.1"/>
    </source>
</evidence>
<dbReference type="NCBIfam" id="TIGR03930">
    <property type="entry name" value="WXG100_ESAT6"/>
    <property type="match status" value="1"/>
</dbReference>
<evidence type="ECO:0000256" key="1">
    <source>
        <dbReference type="RuleBase" id="RU362001"/>
    </source>
</evidence>
<dbReference type="EMBL" id="BSFP01000002">
    <property type="protein sequence ID" value="GLK98864.1"/>
    <property type="molecule type" value="Genomic_DNA"/>
</dbReference>
<dbReference type="Gene3D" id="1.10.287.1060">
    <property type="entry name" value="ESAT-6-like"/>
    <property type="match status" value="1"/>
</dbReference>
<dbReference type="InterPro" id="IPR010310">
    <property type="entry name" value="T7SS_ESAT-6-like"/>
</dbReference>
<dbReference type="AlphaFoldDB" id="A0A9W6KF23"/>
<dbReference type="RefSeq" id="WP_261962277.1">
    <property type="nucleotide sequence ID" value="NZ_BAAAXA010000001.1"/>
</dbReference>
<comment type="caution">
    <text evidence="2">The sequence shown here is derived from an EMBL/GenBank/DDBJ whole genome shotgun (WGS) entry which is preliminary data.</text>
</comment>
<accession>A0A9W6KF23</accession>
<comment type="similarity">
    <text evidence="1">Belongs to the WXG100 family.</text>
</comment>
<evidence type="ECO:0000313" key="3">
    <source>
        <dbReference type="Proteomes" id="UP001143480"/>
    </source>
</evidence>
<organism evidence="2 3">
    <name type="scientific">Dactylosporangium matsuzakiense</name>
    <dbReference type="NCBI Taxonomy" id="53360"/>
    <lineage>
        <taxon>Bacteria</taxon>
        <taxon>Bacillati</taxon>
        <taxon>Actinomycetota</taxon>
        <taxon>Actinomycetes</taxon>
        <taxon>Micromonosporales</taxon>
        <taxon>Micromonosporaceae</taxon>
        <taxon>Dactylosporangium</taxon>
    </lineage>
</organism>
<dbReference type="Proteomes" id="UP001143480">
    <property type="component" value="Unassembled WGS sequence"/>
</dbReference>
<reference evidence="2" key="2">
    <citation type="submission" date="2023-01" db="EMBL/GenBank/DDBJ databases">
        <authorList>
            <person name="Sun Q."/>
            <person name="Evtushenko L."/>
        </authorList>
    </citation>
    <scope>NUCLEOTIDE SEQUENCE</scope>
    <source>
        <strain evidence="2">VKM Ac-1321</strain>
    </source>
</reference>
<dbReference type="InterPro" id="IPR036689">
    <property type="entry name" value="ESAT-6-like_sf"/>
</dbReference>
<name>A0A9W6KF23_9ACTN</name>